<evidence type="ECO:0000256" key="2">
    <source>
        <dbReference type="ARBA" id="ARBA00012633"/>
    </source>
</evidence>
<dbReference type="GO" id="GO:0046872">
    <property type="term" value="F:metal ion binding"/>
    <property type="evidence" value="ECO:0007669"/>
    <property type="project" value="UniProtKB-KW"/>
</dbReference>
<dbReference type="SUPFAM" id="SSF56112">
    <property type="entry name" value="Protein kinase-like (PK-like)"/>
    <property type="match status" value="1"/>
</dbReference>
<dbReference type="eggNOG" id="KOG3099">
    <property type="taxonomic scope" value="Eukaryota"/>
</dbReference>
<dbReference type="InterPro" id="IPR000760">
    <property type="entry name" value="Inositol_monophosphatase-like"/>
</dbReference>
<reference evidence="8 9" key="1">
    <citation type="submission" date="2011-10" db="EMBL/GenBank/DDBJ databases">
        <authorList>
            <person name="Genoscope - CEA"/>
        </authorList>
    </citation>
    <scope>NUCLEOTIDE SEQUENCE [LARGE SCALE GENOMIC DNA]</scope>
    <source>
        <strain evidence="8 9">RCC 1105</strain>
    </source>
</reference>
<evidence type="ECO:0000256" key="6">
    <source>
        <dbReference type="PIRSR" id="PIRSR600760-2"/>
    </source>
</evidence>
<keyword evidence="9" id="KW-1185">Reference proteome</keyword>
<feature type="binding site" evidence="6">
    <location>
        <position position="304"/>
    </location>
    <ligand>
        <name>Mg(2+)</name>
        <dbReference type="ChEBI" id="CHEBI:18420"/>
        <label>1</label>
        <note>catalytic</note>
    </ligand>
</feature>
<dbReference type="STRING" id="41875.K8EED2"/>
<dbReference type="EC" id="3.1.3.7" evidence="2"/>
<dbReference type="InterPro" id="IPR020550">
    <property type="entry name" value="Inositol_monophosphatase_CS"/>
</dbReference>
<proteinExistence type="inferred from homology"/>
<comment type="similarity">
    <text evidence="1">Belongs to the inositol monophosphatase superfamily.</text>
</comment>
<sequence>MSTTSSSEMISVEQLLTDCIESCFLGCVQIREVRSKGISSVRSKIEGDARSALTEADVKAQAVVIGSLRKTYGARLNVVGEEDGNEDATPTESEVCESLRKDVRFSECVKEAVRKACEDGGFRQGEDAVSMEDVCVFVDPVDGTREFVEGRLENCQCLIGISVNGRAVAGAIGLPFPKGAKGFEEDKDDAEKSAIVFGLCGMGGADDPESDKGVVGVFNEHLLADGYVTTSEVNGSERFSITTGDSKNLLLKASVDAVVEAAKENQSYLQDIDRPLVGGAGSKIVNVAFGKADVALMHPTCLWDSCAPEAVLKAAGGYVSDFFGAPLCHSKDARTVENNLGIIASMPREKTPKRAEMCAKLRESETLRALFGKEAGFSEDGSVKKSDVQKAQAFDIARALDGAPLTVDYLNDEILCSLSRKSAYSDDDEKTDDVMSMTSSNALVSYSVNEDTAVRGLMSDAVRIHLEWKDNSEKSRTPKSLFYKRVDMQSLAHVRLKKSTAPMKIGRDVRSFYVESAFLSSNAARALHSAGVGVPRCYASAFQLNENSSVDSKFALCLEDFSPEDGWYQEKSLNLAQAKSAVIALARMHAFFLPDANYLKESEENIRELESAVWRSGTYWQPSMQTMDEQVANLPQRWENYLKSFEKEIAEHVPKTNDIGTVGERLQKVAVAIGNEAFPFDVDDIASVPERLRKQRTIAHGDPKAGNIFLKESSSSSSSYDCGLIDFQWSGFGLPGTDLGHFICASVTADALFDDGQTLIDVYYENFCTFATEFGCGANVSESILTKDELRRQVDVSILDTMRCIFGYQWHRAKASPDMLERNKNSVGRNSYNKCTFNAVWVMRRCDELLRLNAFHR</sequence>
<dbReference type="GeneID" id="19015789"/>
<evidence type="ECO:0000256" key="4">
    <source>
        <dbReference type="ARBA" id="ARBA00041815"/>
    </source>
</evidence>
<dbReference type="Pfam" id="PF02958">
    <property type="entry name" value="EcKL"/>
    <property type="match status" value="1"/>
</dbReference>
<dbReference type="AlphaFoldDB" id="K8EED2"/>
<dbReference type="InterPro" id="IPR015897">
    <property type="entry name" value="CHK_kinase-like"/>
</dbReference>
<feature type="binding site" evidence="6">
    <location>
        <position position="139"/>
    </location>
    <ligand>
        <name>Mg(2+)</name>
        <dbReference type="ChEBI" id="CHEBI:18420"/>
        <label>1</label>
        <note>catalytic</note>
    </ligand>
</feature>
<dbReference type="Pfam" id="PF00459">
    <property type="entry name" value="Inositol_P"/>
    <property type="match status" value="1"/>
</dbReference>
<dbReference type="PROSITE" id="PS00630">
    <property type="entry name" value="IMP_2"/>
    <property type="match status" value="1"/>
</dbReference>
<gene>
    <name evidence="8" type="ORF">Bathy05g02860</name>
</gene>
<feature type="binding site" evidence="6">
    <location>
        <position position="81"/>
    </location>
    <ligand>
        <name>Mg(2+)</name>
        <dbReference type="ChEBI" id="CHEBI:18420"/>
        <label>1</label>
        <note>catalytic</note>
    </ligand>
</feature>
<name>K8EED2_9CHLO</name>
<protein>
    <recommendedName>
        <fullName evidence="3">3'(2'),5'-bisphosphate nucleotidase 1</fullName>
        <ecNumber evidence="2">3.1.3.7</ecNumber>
    </recommendedName>
    <alternativeName>
        <fullName evidence="4">Bisphosphate 3'-nucleotidase 1</fullName>
    </alternativeName>
    <alternativeName>
        <fullName evidence="5">Inositol-polyphosphate 1-phosphatase</fullName>
    </alternativeName>
</protein>
<keyword evidence="6" id="KW-0479">Metal-binding</keyword>
<dbReference type="EMBL" id="FO082274">
    <property type="protein sequence ID" value="CCO16432.1"/>
    <property type="molecule type" value="Genomic_DNA"/>
</dbReference>
<dbReference type="GO" id="GO:0008441">
    <property type="term" value="F:3'(2'),5'-bisphosphate nucleotidase activity"/>
    <property type="evidence" value="ECO:0007669"/>
    <property type="project" value="UniProtKB-EC"/>
</dbReference>
<dbReference type="SUPFAM" id="SSF56655">
    <property type="entry name" value="Carbohydrate phosphatase"/>
    <property type="match status" value="1"/>
</dbReference>
<dbReference type="Proteomes" id="UP000198341">
    <property type="component" value="Chromosome 5"/>
</dbReference>
<dbReference type="InterPro" id="IPR050725">
    <property type="entry name" value="CysQ/Inositol_MonoPase"/>
</dbReference>
<evidence type="ECO:0000256" key="1">
    <source>
        <dbReference type="ARBA" id="ARBA00009759"/>
    </source>
</evidence>
<dbReference type="SMART" id="SM00587">
    <property type="entry name" value="CHK"/>
    <property type="match status" value="1"/>
</dbReference>
<evidence type="ECO:0000313" key="8">
    <source>
        <dbReference type="EMBL" id="CCO16432.1"/>
    </source>
</evidence>
<dbReference type="InterPro" id="IPR004119">
    <property type="entry name" value="EcKL"/>
</dbReference>
<dbReference type="PANTHER" id="PTHR43028">
    <property type="entry name" value="3'(2'),5'-BISPHOSPHATE NUCLEOTIDASE 1"/>
    <property type="match status" value="1"/>
</dbReference>
<feature type="domain" description="CHK kinase-like" evidence="7">
    <location>
        <begin position="556"/>
        <end position="773"/>
    </location>
</feature>
<dbReference type="GO" id="GO:0046854">
    <property type="term" value="P:phosphatidylinositol phosphate biosynthetic process"/>
    <property type="evidence" value="ECO:0007669"/>
    <property type="project" value="InterPro"/>
</dbReference>
<dbReference type="Gene3D" id="3.40.190.80">
    <property type="match status" value="1"/>
</dbReference>
<organism evidence="8 9">
    <name type="scientific">Bathycoccus prasinos</name>
    <dbReference type="NCBI Taxonomy" id="41875"/>
    <lineage>
        <taxon>Eukaryota</taxon>
        <taxon>Viridiplantae</taxon>
        <taxon>Chlorophyta</taxon>
        <taxon>Mamiellophyceae</taxon>
        <taxon>Mamiellales</taxon>
        <taxon>Bathycoccaceae</taxon>
        <taxon>Bathycoccus</taxon>
    </lineage>
</organism>
<evidence type="ECO:0000256" key="3">
    <source>
        <dbReference type="ARBA" id="ARBA00040342"/>
    </source>
</evidence>
<evidence type="ECO:0000259" key="7">
    <source>
        <dbReference type="SMART" id="SM00587"/>
    </source>
</evidence>
<evidence type="ECO:0000256" key="5">
    <source>
        <dbReference type="ARBA" id="ARBA00044554"/>
    </source>
</evidence>
<dbReference type="Gene3D" id="3.30.540.10">
    <property type="entry name" value="Fructose-1,6-Bisphosphatase, subunit A, domain 1"/>
    <property type="match status" value="1"/>
</dbReference>
<comment type="cofactor">
    <cofactor evidence="6">
        <name>Mg(2+)</name>
        <dbReference type="ChEBI" id="CHEBI:18420"/>
    </cofactor>
</comment>
<feature type="binding site" evidence="6">
    <location>
        <position position="142"/>
    </location>
    <ligand>
        <name>Mg(2+)</name>
        <dbReference type="ChEBI" id="CHEBI:18420"/>
        <label>1</label>
        <note>catalytic</note>
    </ligand>
</feature>
<dbReference type="InterPro" id="IPR011009">
    <property type="entry name" value="Kinase-like_dom_sf"/>
</dbReference>
<dbReference type="Gene3D" id="3.90.1200.10">
    <property type="match status" value="1"/>
</dbReference>
<evidence type="ECO:0000313" key="9">
    <source>
        <dbReference type="Proteomes" id="UP000198341"/>
    </source>
</evidence>
<dbReference type="PANTHER" id="PTHR43028:SF5">
    <property type="entry name" value="3'(2'),5'-BISPHOSPHATE NUCLEOTIDASE 1"/>
    <property type="match status" value="1"/>
</dbReference>
<dbReference type="KEGG" id="bpg:Bathy05g02860"/>
<accession>K8EED2</accession>
<keyword evidence="6" id="KW-0460">Magnesium</keyword>
<dbReference type="RefSeq" id="XP_007512874.1">
    <property type="nucleotide sequence ID" value="XM_007512812.1"/>
</dbReference>
<dbReference type="OrthoDB" id="411145at2759"/>